<dbReference type="EMBL" id="KQ241598">
    <property type="protein sequence ID" value="KNC87859.1"/>
    <property type="molecule type" value="Genomic_DNA"/>
</dbReference>
<organism evidence="2 3">
    <name type="scientific">Sphaeroforma arctica JP610</name>
    <dbReference type="NCBI Taxonomy" id="667725"/>
    <lineage>
        <taxon>Eukaryota</taxon>
        <taxon>Ichthyosporea</taxon>
        <taxon>Ichthyophonida</taxon>
        <taxon>Sphaeroforma</taxon>
    </lineage>
</organism>
<sequence length="246" mass="25152">MASTLATFTLTINGQALDLSADKTMFETTTRTGATLVASKFVFEGDPATASGTACEFNVRMLATTAATPVVTYLMKRVENRIVPEIDTPTTQGILLTLKGVVVANNTTATTATATATGIGITGTTDVLGLDPLTAELVVDAEATPITQVVLTFDSATGPFACVQAPVAPVAGAAAPAAGAAAGAVPAAGATETGAEEVSALDKEYGPLRLQTWLFIGGGVTLFLFFIIIVVAVAMRKPKANPMMFY</sequence>
<proteinExistence type="predicted"/>
<keyword evidence="1" id="KW-1133">Transmembrane helix</keyword>
<dbReference type="AlphaFoldDB" id="A0A0L0GG61"/>
<feature type="transmembrane region" description="Helical" evidence="1">
    <location>
        <begin position="213"/>
        <end position="235"/>
    </location>
</feature>
<name>A0A0L0GG61_9EUKA</name>
<evidence type="ECO:0000256" key="1">
    <source>
        <dbReference type="SAM" id="Phobius"/>
    </source>
</evidence>
<gene>
    <name evidence="2" type="ORF">SARC_00116</name>
</gene>
<dbReference type="RefSeq" id="XP_014161761.1">
    <property type="nucleotide sequence ID" value="XM_014306286.1"/>
</dbReference>
<reference evidence="2 3" key="1">
    <citation type="submission" date="2011-02" db="EMBL/GenBank/DDBJ databases">
        <title>The Genome Sequence of Sphaeroforma arctica JP610.</title>
        <authorList>
            <consortium name="The Broad Institute Genome Sequencing Platform"/>
            <person name="Russ C."/>
            <person name="Cuomo C."/>
            <person name="Young S.K."/>
            <person name="Zeng Q."/>
            <person name="Gargeya S."/>
            <person name="Alvarado L."/>
            <person name="Berlin A."/>
            <person name="Chapman S.B."/>
            <person name="Chen Z."/>
            <person name="Freedman E."/>
            <person name="Gellesch M."/>
            <person name="Goldberg J."/>
            <person name="Griggs A."/>
            <person name="Gujja S."/>
            <person name="Heilman E."/>
            <person name="Heiman D."/>
            <person name="Howarth C."/>
            <person name="Mehta T."/>
            <person name="Neiman D."/>
            <person name="Pearson M."/>
            <person name="Roberts A."/>
            <person name="Saif S."/>
            <person name="Shea T."/>
            <person name="Shenoy N."/>
            <person name="Sisk P."/>
            <person name="Stolte C."/>
            <person name="Sykes S."/>
            <person name="White J."/>
            <person name="Yandava C."/>
            <person name="Burger G."/>
            <person name="Gray M.W."/>
            <person name="Holland P.W.H."/>
            <person name="King N."/>
            <person name="Lang F.B.F."/>
            <person name="Roger A.J."/>
            <person name="Ruiz-Trillo I."/>
            <person name="Haas B."/>
            <person name="Nusbaum C."/>
            <person name="Birren B."/>
        </authorList>
    </citation>
    <scope>NUCLEOTIDE SEQUENCE [LARGE SCALE GENOMIC DNA]</scope>
    <source>
        <strain evidence="2 3">JP610</strain>
    </source>
</reference>
<keyword evidence="3" id="KW-1185">Reference proteome</keyword>
<evidence type="ECO:0000313" key="3">
    <source>
        <dbReference type="Proteomes" id="UP000054560"/>
    </source>
</evidence>
<keyword evidence="1" id="KW-0812">Transmembrane</keyword>
<dbReference type="Proteomes" id="UP000054560">
    <property type="component" value="Unassembled WGS sequence"/>
</dbReference>
<protein>
    <submittedName>
        <fullName evidence="2">Uncharacterized protein</fullName>
    </submittedName>
</protein>
<accession>A0A0L0GG61</accession>
<evidence type="ECO:0000313" key="2">
    <source>
        <dbReference type="EMBL" id="KNC87859.1"/>
    </source>
</evidence>
<keyword evidence="1" id="KW-0472">Membrane</keyword>
<dbReference type="GeneID" id="25900620"/>